<name>A0ABR3UHL1_9PLEO</name>
<protein>
    <submittedName>
        <fullName evidence="1">Uncharacterized protein</fullName>
    </submittedName>
</protein>
<sequence length="125" mass="13981">MLLLPGTSNEAAEVVQQAWLTLKEHTWTIPISRVELKNQTVIAYTGRATTAALFSSLADIEFPYEAAKHALLCFPNPLLPLALIEPLITQLIEPSQFHLHEVQVELKEALRTVLLRGENGERDLN</sequence>
<proteinExistence type="predicted"/>
<evidence type="ECO:0000313" key="1">
    <source>
        <dbReference type="EMBL" id="KAL1795470.1"/>
    </source>
</evidence>
<comment type="caution">
    <text evidence="1">The sequence shown here is derived from an EMBL/GenBank/DDBJ whole genome shotgun (WGS) entry which is preliminary data.</text>
</comment>
<organism evidence="1 2">
    <name type="scientific">Alternaria dauci</name>
    <dbReference type="NCBI Taxonomy" id="48095"/>
    <lineage>
        <taxon>Eukaryota</taxon>
        <taxon>Fungi</taxon>
        <taxon>Dikarya</taxon>
        <taxon>Ascomycota</taxon>
        <taxon>Pezizomycotina</taxon>
        <taxon>Dothideomycetes</taxon>
        <taxon>Pleosporomycetidae</taxon>
        <taxon>Pleosporales</taxon>
        <taxon>Pleosporineae</taxon>
        <taxon>Pleosporaceae</taxon>
        <taxon>Alternaria</taxon>
        <taxon>Alternaria sect. Porri</taxon>
    </lineage>
</organism>
<keyword evidence="2" id="KW-1185">Reference proteome</keyword>
<dbReference type="GeneID" id="96086016"/>
<gene>
    <name evidence="1" type="ORF">ACET3X_005694</name>
</gene>
<dbReference type="RefSeq" id="XP_069306054.1">
    <property type="nucleotide sequence ID" value="XM_069452478.1"/>
</dbReference>
<dbReference type="Proteomes" id="UP001578633">
    <property type="component" value="Chromosome 5"/>
</dbReference>
<dbReference type="EMBL" id="JBHGVX010000005">
    <property type="protein sequence ID" value="KAL1795470.1"/>
    <property type="molecule type" value="Genomic_DNA"/>
</dbReference>
<accession>A0ABR3UHL1</accession>
<evidence type="ECO:0000313" key="2">
    <source>
        <dbReference type="Proteomes" id="UP001578633"/>
    </source>
</evidence>
<reference evidence="1 2" key="1">
    <citation type="submission" date="2024-09" db="EMBL/GenBank/DDBJ databases">
        <title>T2T genomes of carrot and Alternaria dauci and their utility for understanding host-pathogen interaction during carrot leaf blight disease.</title>
        <authorList>
            <person name="Liu W."/>
            <person name="Xu S."/>
            <person name="Ou C."/>
            <person name="Liu X."/>
            <person name="Zhuang F."/>
            <person name="Deng X.W."/>
        </authorList>
    </citation>
    <scope>NUCLEOTIDE SEQUENCE [LARGE SCALE GENOMIC DNA]</scope>
    <source>
        <strain evidence="1 2">A2016</strain>
    </source>
</reference>